<protein>
    <submittedName>
        <fullName evidence="4">Uncharacterized protein</fullName>
    </submittedName>
</protein>
<feature type="region of interest" description="Disordered" evidence="1">
    <location>
        <begin position="1"/>
        <end position="41"/>
    </location>
</feature>
<dbReference type="InterPro" id="IPR003347">
    <property type="entry name" value="JmjC_dom"/>
</dbReference>
<dbReference type="GeneID" id="25326252"/>
<dbReference type="Pfam" id="PF13621">
    <property type="entry name" value="Cupin_8"/>
    <property type="match status" value="1"/>
</dbReference>
<dbReference type="InterPro" id="IPR041667">
    <property type="entry name" value="Cupin_8"/>
</dbReference>
<dbReference type="InterPro" id="IPR036047">
    <property type="entry name" value="F-box-like_dom_sf"/>
</dbReference>
<dbReference type="Proteomes" id="UP000054342">
    <property type="component" value="Unassembled WGS sequence"/>
</dbReference>
<feature type="domain" description="JmjC" evidence="3">
    <location>
        <begin position="261"/>
        <end position="420"/>
    </location>
</feature>
<organism evidence="4 5">
    <name type="scientific">Exophiala xenobiotica</name>
    <dbReference type="NCBI Taxonomy" id="348802"/>
    <lineage>
        <taxon>Eukaryota</taxon>
        <taxon>Fungi</taxon>
        <taxon>Dikarya</taxon>
        <taxon>Ascomycota</taxon>
        <taxon>Pezizomycotina</taxon>
        <taxon>Eurotiomycetes</taxon>
        <taxon>Chaetothyriomycetidae</taxon>
        <taxon>Chaetothyriales</taxon>
        <taxon>Herpotrichiellaceae</taxon>
        <taxon>Exophiala</taxon>
    </lineage>
</organism>
<dbReference type="InterPro" id="IPR050910">
    <property type="entry name" value="JMJD6_ArgDemeth/LysHydrox"/>
</dbReference>
<dbReference type="GO" id="GO:0000987">
    <property type="term" value="F:cis-regulatory region sequence-specific DNA binding"/>
    <property type="evidence" value="ECO:0007669"/>
    <property type="project" value="TreeGrafter"/>
</dbReference>
<feature type="region of interest" description="Disordered" evidence="1">
    <location>
        <begin position="462"/>
        <end position="490"/>
    </location>
</feature>
<keyword evidence="5" id="KW-1185">Reference proteome</keyword>
<dbReference type="GO" id="GO:0005634">
    <property type="term" value="C:nucleus"/>
    <property type="evidence" value="ECO:0007669"/>
    <property type="project" value="TreeGrafter"/>
</dbReference>
<feature type="compositionally biased region" description="Basic and acidic residues" evidence="1">
    <location>
        <begin position="462"/>
        <end position="471"/>
    </location>
</feature>
<dbReference type="RefSeq" id="XP_013316197.1">
    <property type="nucleotide sequence ID" value="XM_013460743.1"/>
</dbReference>
<evidence type="ECO:0000259" key="2">
    <source>
        <dbReference type="PROSITE" id="PS50181"/>
    </source>
</evidence>
<dbReference type="HOGENOM" id="CLU_016785_1_2_1"/>
<evidence type="ECO:0000313" key="5">
    <source>
        <dbReference type="Proteomes" id="UP000054342"/>
    </source>
</evidence>
<dbReference type="STRING" id="348802.A0A0D2EJM1"/>
<gene>
    <name evidence="4" type="ORF">PV05_04344</name>
</gene>
<reference evidence="4 5" key="1">
    <citation type="submission" date="2015-01" db="EMBL/GenBank/DDBJ databases">
        <title>The Genome Sequence of Exophiala xenobiotica CBS118157.</title>
        <authorList>
            <consortium name="The Broad Institute Genomics Platform"/>
            <person name="Cuomo C."/>
            <person name="de Hoog S."/>
            <person name="Gorbushina A."/>
            <person name="Stielow B."/>
            <person name="Teixiera M."/>
            <person name="Abouelleil A."/>
            <person name="Chapman S.B."/>
            <person name="Priest M."/>
            <person name="Young S.K."/>
            <person name="Wortman J."/>
            <person name="Nusbaum C."/>
            <person name="Birren B."/>
        </authorList>
    </citation>
    <scope>NUCLEOTIDE SEQUENCE [LARGE SCALE GENOMIC DNA]</scope>
    <source>
        <strain evidence="4 5">CBS 118157</strain>
    </source>
</reference>
<dbReference type="Pfam" id="PF12937">
    <property type="entry name" value="F-box-like"/>
    <property type="match status" value="1"/>
</dbReference>
<dbReference type="PROSITE" id="PS50181">
    <property type="entry name" value="FBOX"/>
    <property type="match status" value="1"/>
</dbReference>
<dbReference type="OrthoDB" id="424465at2759"/>
<dbReference type="InterPro" id="IPR001810">
    <property type="entry name" value="F-box_dom"/>
</dbReference>
<name>A0A0D2EJM1_9EURO</name>
<dbReference type="PANTHER" id="PTHR12480:SF21">
    <property type="entry name" value="JMJC DOMAIN-CONTAINING PROTEIN 8"/>
    <property type="match status" value="1"/>
</dbReference>
<dbReference type="AlphaFoldDB" id="A0A0D2EJM1"/>
<dbReference type="PROSITE" id="PS51184">
    <property type="entry name" value="JMJC"/>
    <property type="match status" value="1"/>
</dbReference>
<evidence type="ECO:0000256" key="1">
    <source>
        <dbReference type="SAM" id="MobiDB-lite"/>
    </source>
</evidence>
<dbReference type="SUPFAM" id="SSF51197">
    <property type="entry name" value="Clavaminate synthase-like"/>
    <property type="match status" value="1"/>
</dbReference>
<feature type="domain" description="F-box" evidence="2">
    <location>
        <begin position="65"/>
        <end position="111"/>
    </location>
</feature>
<dbReference type="SMART" id="SM00558">
    <property type="entry name" value="JmjC"/>
    <property type="match status" value="1"/>
</dbReference>
<accession>A0A0D2EJM1</accession>
<dbReference type="SUPFAM" id="SSF81383">
    <property type="entry name" value="F-box domain"/>
    <property type="match status" value="1"/>
</dbReference>
<sequence>MISTTTLQPAAVPETPISVTSDWTGHPQGLNESSIVSNNETDRHPLGVRPAGNALTTSENAQNYMGRFGELPDSLLLLLLEYLDTSALINLGATCRGLYAYSTFDQLWRDIAVSDMTEDFSWRGSWRASVRQLPTSTLAKVDCRSLYSDALHRPFLCSQMSLAPYVSGIPKQNEIPRIRHLAPTDFNDSWVDRPFILTEPVKKWQVYKDWNQESILSKHGDTLFRAEGVDWPFKTYAAYMDSTSDESPIYLFDRAFVEKMGLEVGPHGAYTAPEAFQDDLFTLLKEQRPDHRWLIIGPERSGSTFHKDPNATSAWNAVIRGSKYWIMFPSNVLPPGVYMSEDQSEVTSPLSIAEWLLCFHAEARSTPGCLEGICQAGEVLHVPSGWWHLVVNLDPAIAITQNFVPRAHLRSTVKFLRHRADQVSGFKNTVANPYALFMERLREVHPDLATLVEESKKRKWDDVVHDSRQADEEQSGFSFGFGDDIDEEEC</sequence>
<proteinExistence type="predicted"/>
<feature type="compositionally biased region" description="Polar residues" evidence="1">
    <location>
        <begin position="30"/>
        <end position="39"/>
    </location>
</feature>
<dbReference type="PANTHER" id="PTHR12480">
    <property type="entry name" value="ARGININE DEMETHYLASE AND LYSYL-HYDROXYLASE JMJD"/>
    <property type="match status" value="1"/>
</dbReference>
<dbReference type="Gene3D" id="2.60.120.650">
    <property type="entry name" value="Cupin"/>
    <property type="match status" value="1"/>
</dbReference>
<evidence type="ECO:0000313" key="4">
    <source>
        <dbReference type="EMBL" id="KIW55613.1"/>
    </source>
</evidence>
<dbReference type="Gene3D" id="1.20.1280.50">
    <property type="match status" value="1"/>
</dbReference>
<dbReference type="EMBL" id="KN847319">
    <property type="protein sequence ID" value="KIW55613.1"/>
    <property type="molecule type" value="Genomic_DNA"/>
</dbReference>
<evidence type="ECO:0000259" key="3">
    <source>
        <dbReference type="PROSITE" id="PS51184"/>
    </source>
</evidence>